<dbReference type="PANTHER" id="PTHR31286">
    <property type="entry name" value="GLYCINE-RICH CELL WALL STRUCTURAL PROTEIN 1.8-LIKE"/>
    <property type="match status" value="1"/>
</dbReference>
<evidence type="ECO:0000313" key="1">
    <source>
        <dbReference type="Proteomes" id="UP000818029"/>
    </source>
</evidence>
<dbReference type="GeneID" id="107931733"/>
<dbReference type="AlphaFoldDB" id="A0A1U8LXA7"/>
<dbReference type="InterPro" id="IPR040256">
    <property type="entry name" value="At4g02000-like"/>
</dbReference>
<proteinExistence type="predicted"/>
<reference evidence="1" key="1">
    <citation type="journal article" date="2020" name="Nat. Genet.">
        <title>Genomic diversifications of five Gossypium allopolyploid species and their impact on cotton improvement.</title>
        <authorList>
            <person name="Chen Z.J."/>
            <person name="Sreedasyam A."/>
            <person name="Ando A."/>
            <person name="Song Q."/>
            <person name="De Santiago L.M."/>
            <person name="Hulse-Kemp A.M."/>
            <person name="Ding M."/>
            <person name="Ye W."/>
            <person name="Kirkbride R.C."/>
            <person name="Jenkins J."/>
            <person name="Plott C."/>
            <person name="Lovell J."/>
            <person name="Lin Y.M."/>
            <person name="Vaughn R."/>
            <person name="Liu B."/>
            <person name="Simpson S."/>
            <person name="Scheffler B.E."/>
            <person name="Wen L."/>
            <person name="Saski C.A."/>
            <person name="Grover C.E."/>
            <person name="Hu G."/>
            <person name="Conover J.L."/>
            <person name="Carlson J.W."/>
            <person name="Shu S."/>
            <person name="Boston L.B."/>
            <person name="Williams M."/>
            <person name="Peterson D.G."/>
            <person name="McGee K."/>
            <person name="Jones D.C."/>
            <person name="Wendel J.F."/>
            <person name="Stelly D.M."/>
            <person name="Grimwood J."/>
            <person name="Schmutz J."/>
        </authorList>
    </citation>
    <scope>NUCLEOTIDE SEQUENCE [LARGE SCALE GENOMIC DNA]</scope>
    <source>
        <strain evidence="1">cv. TM-1</strain>
    </source>
</reference>
<dbReference type="STRING" id="3635.A0A1U8LXA7"/>
<name>A0A1U8LXA7_GOSHI</name>
<dbReference type="Proteomes" id="UP000818029">
    <property type="component" value="Chromosome A08"/>
</dbReference>
<gene>
    <name evidence="2" type="primary">LOC107931733</name>
</gene>
<reference evidence="2" key="2">
    <citation type="submission" date="2025-08" db="UniProtKB">
        <authorList>
            <consortium name="RefSeq"/>
        </authorList>
    </citation>
    <scope>IDENTIFICATION</scope>
</reference>
<dbReference type="PaxDb" id="3635-A0A1U8LXA7"/>
<protein>
    <recommendedName>
        <fullName evidence="3">DUF4283 domain-containing protein</fullName>
    </recommendedName>
</protein>
<sequence length="289" mass="32566">MENSINLDGISSLSEIEDGGGLRADVDRNIKKVRFKGGNNEESTDMLGPWLIYGQYLTVQPWTKEFTPSQPYPSMVLAWIRLPGLPGFLYKKRILEEIGGIIGKVVLLDFNTDSRTKGRFAWIAVYINLDNPLIAQVLVNGLHQKVEYEALPMIYFTCGKYDHTKELCVPLQPETSSGKEQTGVTPVKDMNEGEGAIYGPWMVVEKKSRCDSRNSNLSKADLRERGKLGSRFDALVNMETLKLDEARNKEIEGQTIDFRDTLKAGKFIEYLMNNIEENLFLEKEADGGS</sequence>
<dbReference type="PANTHER" id="PTHR31286:SF173">
    <property type="entry name" value="DUF4283 DOMAIN-CONTAINING PROTEIN"/>
    <property type="match status" value="1"/>
</dbReference>
<evidence type="ECO:0000313" key="2">
    <source>
        <dbReference type="RefSeq" id="XP_016719157.1"/>
    </source>
</evidence>
<evidence type="ECO:0008006" key="3">
    <source>
        <dbReference type="Google" id="ProtNLM"/>
    </source>
</evidence>
<organism evidence="1 2">
    <name type="scientific">Gossypium hirsutum</name>
    <name type="common">Upland cotton</name>
    <name type="synonym">Gossypium mexicanum</name>
    <dbReference type="NCBI Taxonomy" id="3635"/>
    <lineage>
        <taxon>Eukaryota</taxon>
        <taxon>Viridiplantae</taxon>
        <taxon>Streptophyta</taxon>
        <taxon>Embryophyta</taxon>
        <taxon>Tracheophyta</taxon>
        <taxon>Spermatophyta</taxon>
        <taxon>Magnoliopsida</taxon>
        <taxon>eudicotyledons</taxon>
        <taxon>Gunneridae</taxon>
        <taxon>Pentapetalae</taxon>
        <taxon>rosids</taxon>
        <taxon>malvids</taxon>
        <taxon>Malvales</taxon>
        <taxon>Malvaceae</taxon>
        <taxon>Malvoideae</taxon>
        <taxon>Gossypium</taxon>
    </lineage>
</organism>
<dbReference type="KEGG" id="ghi:107931733"/>
<dbReference type="RefSeq" id="XP_016719157.1">
    <property type="nucleotide sequence ID" value="XM_016863668.1"/>
</dbReference>
<keyword evidence="1" id="KW-1185">Reference proteome</keyword>
<accession>A0A1U8LXA7</accession>